<evidence type="ECO:0000256" key="11">
    <source>
        <dbReference type="ARBA" id="ARBA00023447"/>
    </source>
</evidence>
<feature type="binding site" evidence="13">
    <location>
        <position position="64"/>
    </location>
    <ligand>
        <name>Mg(2+)</name>
        <dbReference type="ChEBI" id="CHEBI:18420"/>
    </ligand>
</feature>
<organism evidence="14 15">
    <name type="scientific">Enterocloster alcoholdehydrogenati</name>
    <dbReference type="NCBI Taxonomy" id="2547410"/>
    <lineage>
        <taxon>Bacteria</taxon>
        <taxon>Bacillati</taxon>
        <taxon>Bacillota</taxon>
        <taxon>Clostridia</taxon>
        <taxon>Lachnospirales</taxon>
        <taxon>Lachnospiraceae</taxon>
        <taxon>Enterocloster</taxon>
    </lineage>
</organism>
<evidence type="ECO:0000256" key="12">
    <source>
        <dbReference type="ARBA" id="ARBA00029523"/>
    </source>
</evidence>
<accession>A0ABQ0AXA1</accession>
<reference evidence="14 15" key="1">
    <citation type="submission" date="2024-04" db="EMBL/GenBank/DDBJ databases">
        <title>Defined microbial consortia suppress multidrug-resistant proinflammatory Enterobacteriaceae via ecological control.</title>
        <authorList>
            <person name="Furuichi M."/>
            <person name="Kawaguchi T."/>
            <person name="Pust M."/>
            <person name="Yasuma K."/>
            <person name="Plichta D."/>
            <person name="Hasegawa N."/>
            <person name="Ohya T."/>
            <person name="Bhattarai S."/>
            <person name="Sasajima S."/>
            <person name="Aoto Y."/>
            <person name="Tuganbaev T."/>
            <person name="Yaginuma M."/>
            <person name="Ueda M."/>
            <person name="Okahashi N."/>
            <person name="Amafuji K."/>
            <person name="Kiridooshi Y."/>
            <person name="Sugita K."/>
            <person name="Strazar M."/>
            <person name="Skelly A."/>
            <person name="Suda W."/>
            <person name="Hattori M."/>
            <person name="Nakamoto N."/>
            <person name="Caballero S."/>
            <person name="Norman J."/>
            <person name="Olle B."/>
            <person name="Tanoue T."/>
            <person name="Arita M."/>
            <person name="Bucci V."/>
            <person name="Atarashi K."/>
            <person name="Xavier R."/>
            <person name="Honda K."/>
        </authorList>
    </citation>
    <scope>NUCLEOTIDE SEQUENCE [LARGE SCALE GENOMIC DNA]</scope>
    <source>
        <strain evidence="15">f13</strain>
    </source>
</reference>
<evidence type="ECO:0000313" key="14">
    <source>
        <dbReference type="EMBL" id="GAA6268647.1"/>
    </source>
</evidence>
<keyword evidence="15" id="KW-1185">Reference proteome</keyword>
<evidence type="ECO:0000256" key="2">
    <source>
        <dbReference type="ARBA" id="ARBA00022490"/>
    </source>
</evidence>
<keyword evidence="4 13" id="KW-0479">Metal-binding</keyword>
<dbReference type="PIRSF" id="PIRSF037785">
    <property type="entry name" value="RecU"/>
    <property type="match status" value="1"/>
</dbReference>
<dbReference type="CDD" id="cd22354">
    <property type="entry name" value="RecU-like"/>
    <property type="match status" value="1"/>
</dbReference>
<evidence type="ECO:0000256" key="13">
    <source>
        <dbReference type="HAMAP-Rule" id="MF_00130"/>
    </source>
</evidence>
<evidence type="ECO:0000256" key="7">
    <source>
        <dbReference type="ARBA" id="ARBA00022801"/>
    </source>
</evidence>
<keyword evidence="6 13" id="KW-0227">DNA damage</keyword>
<feature type="site" description="Transition state stabilizer" evidence="13">
    <location>
        <position position="79"/>
    </location>
</feature>
<keyword evidence="7 13" id="KW-0378">Hydrolase</keyword>
<name>A0ABQ0AXA1_9FIRM</name>
<keyword evidence="9 13" id="KW-0233">DNA recombination</keyword>
<evidence type="ECO:0000256" key="5">
    <source>
        <dbReference type="ARBA" id="ARBA00022759"/>
    </source>
</evidence>
<feature type="binding site" evidence="13">
    <location>
        <position position="62"/>
    </location>
    <ligand>
        <name>Mg(2+)</name>
        <dbReference type="ChEBI" id="CHEBI:18420"/>
    </ligand>
</feature>
<comment type="cofactor">
    <cofactor evidence="13">
        <name>Mg(2+)</name>
        <dbReference type="ChEBI" id="CHEBI:18420"/>
    </cofactor>
    <text evidence="13">Binds 1 Mg(2+) ion per subunit.</text>
</comment>
<evidence type="ECO:0000256" key="1">
    <source>
        <dbReference type="ARBA" id="ARBA00004496"/>
    </source>
</evidence>
<evidence type="ECO:0000313" key="15">
    <source>
        <dbReference type="Proteomes" id="UP001600894"/>
    </source>
</evidence>
<proteinExistence type="inferred from homology"/>
<comment type="subcellular location">
    <subcellularLocation>
        <location evidence="1 13">Cytoplasm</location>
    </subcellularLocation>
</comment>
<dbReference type="InterPro" id="IPR004612">
    <property type="entry name" value="Resolv_RecU"/>
</dbReference>
<evidence type="ECO:0000256" key="8">
    <source>
        <dbReference type="ARBA" id="ARBA00022842"/>
    </source>
</evidence>
<dbReference type="RefSeq" id="WP_178302339.1">
    <property type="nucleotide sequence ID" value="NZ_BAABXL010000001.1"/>
</dbReference>
<dbReference type="EMBL" id="BAABXL010000001">
    <property type="protein sequence ID" value="GAA6268647.1"/>
    <property type="molecule type" value="Genomic_DNA"/>
</dbReference>
<feature type="binding site" evidence="13">
    <location>
        <position position="95"/>
    </location>
    <ligand>
        <name>Mg(2+)</name>
        <dbReference type="ChEBI" id="CHEBI:18420"/>
    </ligand>
</feature>
<evidence type="ECO:0000256" key="10">
    <source>
        <dbReference type="ARBA" id="ARBA00023204"/>
    </source>
</evidence>
<dbReference type="InterPro" id="IPR011856">
    <property type="entry name" value="tRNA_endonuc-like_dom_sf"/>
</dbReference>
<keyword evidence="8 13" id="KW-0460">Magnesium</keyword>
<keyword evidence="10 13" id="KW-0234">DNA repair</keyword>
<gene>
    <name evidence="13" type="primary">recU</name>
    <name evidence="14" type="ORF">F130042H8_17070</name>
</gene>
<comment type="similarity">
    <text evidence="11 13">Belongs to the RecU family.</text>
</comment>
<protein>
    <recommendedName>
        <fullName evidence="12 13">Holliday junction resolvase RecU</fullName>
        <ecNumber evidence="13">3.1.21.10</ecNumber>
    </recommendedName>
    <alternativeName>
        <fullName evidence="13">Recombination protein U homolog</fullName>
    </alternativeName>
</protein>
<keyword evidence="2 13" id="KW-0963">Cytoplasm</keyword>
<evidence type="ECO:0000256" key="4">
    <source>
        <dbReference type="ARBA" id="ARBA00022723"/>
    </source>
</evidence>
<dbReference type="InterPro" id="IPR011335">
    <property type="entry name" value="Restrct_endonuc-II-like"/>
</dbReference>
<keyword evidence="5 13" id="KW-0255">Endonuclease</keyword>
<keyword evidence="3 13" id="KW-0540">Nuclease</keyword>
<dbReference type="Proteomes" id="UP001600894">
    <property type="component" value="Unassembled WGS sequence"/>
</dbReference>
<dbReference type="SUPFAM" id="SSF52980">
    <property type="entry name" value="Restriction endonuclease-like"/>
    <property type="match status" value="1"/>
</dbReference>
<dbReference type="EC" id="3.1.21.10" evidence="13"/>
<comment type="function">
    <text evidence="13">Endonuclease that resolves Holliday junction intermediates in genetic recombination. Cleaves mobile four-strand junctions by introducing symmetrical nicks in paired strands. Promotes annealing of linear ssDNA with homologous dsDNA. Required for DNA repair, homologous recombination and chromosome segregation.</text>
</comment>
<evidence type="ECO:0000256" key="9">
    <source>
        <dbReference type="ARBA" id="ARBA00023172"/>
    </source>
</evidence>
<sequence>MGTWNTRGLRGSTLEDLINRTNDSYREKKLALIQKIPTPITPIQIDKASRHITLAYFDQKSTVDYIGAVQGIPVCFDAKECAATTFPLQNIHPHQIRFMEEFEAQGGIAFIVLYYTGLDEMYYLPFQKVKSFWERMEAGGRKSFTYEEIDHSWRIRAYRDMLVHYLEMIAKDLEYHQQNDKKD</sequence>
<dbReference type="HAMAP" id="MF_00130">
    <property type="entry name" value="RecU"/>
    <property type="match status" value="1"/>
</dbReference>
<evidence type="ECO:0000256" key="6">
    <source>
        <dbReference type="ARBA" id="ARBA00022763"/>
    </source>
</evidence>
<comment type="caution">
    <text evidence="14">The sequence shown here is derived from an EMBL/GenBank/DDBJ whole genome shotgun (WGS) entry which is preliminary data.</text>
</comment>
<evidence type="ECO:0000256" key="3">
    <source>
        <dbReference type="ARBA" id="ARBA00022722"/>
    </source>
</evidence>
<feature type="binding site" evidence="13">
    <location>
        <position position="77"/>
    </location>
    <ligand>
        <name>Mg(2+)</name>
        <dbReference type="ChEBI" id="CHEBI:18420"/>
    </ligand>
</feature>
<dbReference type="Gene3D" id="3.40.1350.10">
    <property type="match status" value="1"/>
</dbReference>
<dbReference type="Pfam" id="PF03838">
    <property type="entry name" value="RecU"/>
    <property type="match status" value="1"/>
</dbReference>
<comment type="catalytic activity">
    <reaction evidence="13">
        <text>Endonucleolytic cleavage at a junction such as a reciprocal single-stranded crossover between two homologous DNA duplexes (Holliday junction).</text>
        <dbReference type="EC" id="3.1.21.10"/>
    </reaction>
</comment>